<protein>
    <recommendedName>
        <fullName evidence="4">DUF5667 domain-containing protein</fullName>
    </recommendedName>
</protein>
<comment type="caution">
    <text evidence="2">The sequence shown here is derived from an EMBL/GenBank/DDBJ whole genome shotgun (WGS) entry which is preliminary data.</text>
</comment>
<feature type="signal peptide" evidence="1">
    <location>
        <begin position="1"/>
        <end position="22"/>
    </location>
</feature>
<evidence type="ECO:0000313" key="3">
    <source>
        <dbReference type="Proteomes" id="UP000177325"/>
    </source>
</evidence>
<proteinExistence type="predicted"/>
<name>A0A1F6FGK8_9BACT</name>
<dbReference type="EMBL" id="MFMM01000001">
    <property type="protein sequence ID" value="OGG84992.1"/>
    <property type="molecule type" value="Genomic_DNA"/>
</dbReference>
<dbReference type="STRING" id="1798525.A3G90_02920"/>
<organism evidence="2 3">
    <name type="scientific">Candidatus Kaiserbacteria bacterium RIFCSPLOWO2_12_FULL_45_26</name>
    <dbReference type="NCBI Taxonomy" id="1798525"/>
    <lineage>
        <taxon>Bacteria</taxon>
        <taxon>Candidatus Kaiseribacteriota</taxon>
    </lineage>
</organism>
<gene>
    <name evidence="2" type="ORF">A3G90_02920</name>
</gene>
<accession>A0A1F6FGK8</accession>
<evidence type="ECO:0008006" key="4">
    <source>
        <dbReference type="Google" id="ProtNLM"/>
    </source>
</evidence>
<dbReference type="Proteomes" id="UP000177325">
    <property type="component" value="Unassembled WGS sequence"/>
</dbReference>
<evidence type="ECO:0000313" key="2">
    <source>
        <dbReference type="EMBL" id="OGG84992.1"/>
    </source>
</evidence>
<reference evidence="2 3" key="1">
    <citation type="journal article" date="2016" name="Nat. Commun.">
        <title>Thousands of microbial genomes shed light on interconnected biogeochemical processes in an aquifer system.</title>
        <authorList>
            <person name="Anantharaman K."/>
            <person name="Brown C.T."/>
            <person name="Hug L.A."/>
            <person name="Sharon I."/>
            <person name="Castelle C.J."/>
            <person name="Probst A.J."/>
            <person name="Thomas B.C."/>
            <person name="Singh A."/>
            <person name="Wilkins M.J."/>
            <person name="Karaoz U."/>
            <person name="Brodie E.L."/>
            <person name="Williams K.H."/>
            <person name="Hubbard S.S."/>
            <person name="Banfield J.F."/>
        </authorList>
    </citation>
    <scope>NUCLEOTIDE SEQUENCE [LARGE SCALE GENOMIC DNA]</scope>
</reference>
<dbReference type="AlphaFoldDB" id="A0A1F6FGK8"/>
<evidence type="ECO:0000256" key="1">
    <source>
        <dbReference type="SAM" id="SignalP"/>
    </source>
</evidence>
<feature type="chain" id="PRO_5009524340" description="DUF5667 domain-containing protein" evidence="1">
    <location>
        <begin position="23"/>
        <end position="205"/>
    </location>
</feature>
<sequence>MPSKSLLIAIAAFAVTATGAQAYVGTHYSQQLGLSSVQVQAFHQARDLRRKGEVEKARDVLVKAGVDEETMSSLRHASHEAIREAVEDNDFAAFQAAVEGTPLYDLVNTEADFALFRQAHELKEEGKFIEAKLILDDLGLQAKPGMRHGHGHLYGGAFPGLTNEQKDALRAAKEANDKETVEAILREAGISETRIEKVLNRHTWE</sequence>
<keyword evidence="1" id="KW-0732">Signal</keyword>